<evidence type="ECO:0000313" key="2">
    <source>
        <dbReference type="Proteomes" id="UP000326169"/>
    </source>
</evidence>
<proteinExistence type="predicted"/>
<comment type="caution">
    <text evidence="1">The sequence shown here is derived from an EMBL/GenBank/DDBJ whole genome shotgun (WGS) entry which is preliminary data.</text>
</comment>
<accession>A0A5M3TB96</accession>
<dbReference type="Proteomes" id="UP000326169">
    <property type="component" value="Unassembled WGS sequence"/>
</dbReference>
<sequence length="160" mass="17237">MIILGGVVLMMPYGIIGLTLLGVVLGDANPAALPPLTPLNSCVRENYQMKISPEFAARLAGLKSQEKIRVLVFLQVPPSNHQRSPRLSPEQRKAEMVATQKAAESSLNQIKPILNQYNGKLLAPSPSLLGTIPVEITVAGVYVLSQSNAVKSIIEDQDIN</sequence>
<name>A0A5M3TB96_LIMPL</name>
<evidence type="ECO:0008006" key="3">
    <source>
        <dbReference type="Google" id="ProtNLM"/>
    </source>
</evidence>
<dbReference type="EMBL" id="BIMW01000125">
    <property type="protein sequence ID" value="GCE95241.1"/>
    <property type="molecule type" value="Genomic_DNA"/>
</dbReference>
<reference evidence="1 2" key="1">
    <citation type="journal article" date="2019" name="J Genomics">
        <title>The Draft Genome of a Hydrogen-producing Cyanobacterium, Arthrospira platensis NIES-46.</title>
        <authorList>
            <person name="Suzuki S."/>
            <person name="Yamaguchi H."/>
            <person name="Kawachi M."/>
        </authorList>
    </citation>
    <scope>NUCLEOTIDE SEQUENCE [LARGE SCALE GENOMIC DNA]</scope>
    <source>
        <strain evidence="1 2">NIES-46</strain>
    </source>
</reference>
<evidence type="ECO:0000313" key="1">
    <source>
        <dbReference type="EMBL" id="GCE95241.1"/>
    </source>
</evidence>
<keyword evidence="2" id="KW-1185">Reference proteome</keyword>
<organism evidence="1 2">
    <name type="scientific">Limnospira platensis NIES-46</name>
    <dbReference type="NCBI Taxonomy" id="1236695"/>
    <lineage>
        <taxon>Bacteria</taxon>
        <taxon>Bacillati</taxon>
        <taxon>Cyanobacteriota</taxon>
        <taxon>Cyanophyceae</taxon>
        <taxon>Oscillatoriophycideae</taxon>
        <taxon>Oscillatoriales</taxon>
        <taxon>Sirenicapillariaceae</taxon>
        <taxon>Limnospira</taxon>
    </lineage>
</organism>
<gene>
    <name evidence="1" type="ORF">NIES46_33040</name>
</gene>
<protein>
    <recommendedName>
        <fullName evidence="3">DNA primase</fullName>
    </recommendedName>
</protein>